<evidence type="ECO:0000313" key="2">
    <source>
        <dbReference type="EMBL" id="EKF75825.1"/>
    </source>
</evidence>
<feature type="transmembrane region" description="Helical" evidence="1">
    <location>
        <begin position="28"/>
        <end position="52"/>
    </location>
</feature>
<dbReference type="OrthoDB" id="6077828at2"/>
<proteinExistence type="predicted"/>
<dbReference type="RefSeq" id="WP_008927809.1">
    <property type="nucleotide sequence ID" value="NZ_AMRJ01000002.1"/>
</dbReference>
<dbReference type="STRING" id="1177179.A11A3_03112"/>
<gene>
    <name evidence="2" type="ORF">A11A3_03112</name>
</gene>
<keyword evidence="1" id="KW-0812">Transmembrane</keyword>
<evidence type="ECO:0000313" key="3">
    <source>
        <dbReference type="Proteomes" id="UP000010164"/>
    </source>
</evidence>
<comment type="caution">
    <text evidence="2">The sequence shown here is derived from an EMBL/GenBank/DDBJ whole genome shotgun (WGS) entry which is preliminary data.</text>
</comment>
<dbReference type="InterPro" id="IPR025557">
    <property type="entry name" value="DUF4282"/>
</dbReference>
<feature type="transmembrane region" description="Helical" evidence="1">
    <location>
        <begin position="58"/>
        <end position="81"/>
    </location>
</feature>
<dbReference type="EMBL" id="AMRJ01000002">
    <property type="protein sequence ID" value="EKF75825.1"/>
    <property type="molecule type" value="Genomic_DNA"/>
</dbReference>
<sequence>MDEQKKARVKLLEDLADWRFDRYLTMQLLPWFYLILVMAATLLTIIIVVSFFQVSMLAGITALLAAPFGLLVAVAVVRAALEYLVMAHRIMNIIERMDALPDQVSGVSTRVEGISDHVDHLVERVERMEGTLTLLRPLLESTNLPKRLINSLRGKPENGKPGE</sequence>
<name>L0WJ02_9GAMM</name>
<evidence type="ECO:0008006" key="4">
    <source>
        <dbReference type="Google" id="ProtNLM"/>
    </source>
</evidence>
<dbReference type="Proteomes" id="UP000010164">
    <property type="component" value="Unassembled WGS sequence"/>
</dbReference>
<keyword evidence="1" id="KW-1133">Transmembrane helix</keyword>
<evidence type="ECO:0000256" key="1">
    <source>
        <dbReference type="SAM" id="Phobius"/>
    </source>
</evidence>
<protein>
    <recommendedName>
        <fullName evidence="4">DUF4282 domain-containing protein</fullName>
    </recommendedName>
</protein>
<accession>L0WJ02</accession>
<keyword evidence="1" id="KW-0472">Membrane</keyword>
<reference evidence="2 3" key="1">
    <citation type="journal article" date="2012" name="J. Bacteriol.">
        <title>Genome Sequence of the Alkane-Degrading Bacterium Alcanivorax hongdengensis Type Strain A-11-3.</title>
        <authorList>
            <person name="Lai Q."/>
            <person name="Shao Z."/>
        </authorList>
    </citation>
    <scope>NUCLEOTIDE SEQUENCE [LARGE SCALE GENOMIC DNA]</scope>
    <source>
        <strain evidence="2 3">A-11-3</strain>
    </source>
</reference>
<dbReference type="PATRIC" id="fig|1177179.3.peg.621"/>
<keyword evidence="3" id="KW-1185">Reference proteome</keyword>
<dbReference type="Pfam" id="PF14110">
    <property type="entry name" value="DUF4282"/>
    <property type="match status" value="1"/>
</dbReference>
<dbReference type="AlphaFoldDB" id="L0WJ02"/>
<organism evidence="2 3">
    <name type="scientific">Alcanivorax hongdengensis A-11-3</name>
    <dbReference type="NCBI Taxonomy" id="1177179"/>
    <lineage>
        <taxon>Bacteria</taxon>
        <taxon>Pseudomonadati</taxon>
        <taxon>Pseudomonadota</taxon>
        <taxon>Gammaproteobacteria</taxon>
        <taxon>Oceanospirillales</taxon>
        <taxon>Alcanivoracaceae</taxon>
        <taxon>Alcanivorax</taxon>
    </lineage>
</organism>